<keyword evidence="2" id="KW-1185">Reference proteome</keyword>
<name>A0A9X0W964_9GAMM</name>
<dbReference type="RefSeq" id="WP_200244123.1">
    <property type="nucleotide sequence ID" value="NZ_NRRY01000018.1"/>
</dbReference>
<proteinExistence type="predicted"/>
<accession>A0A9X0W964</accession>
<evidence type="ECO:0000313" key="1">
    <source>
        <dbReference type="EMBL" id="MBK1619121.1"/>
    </source>
</evidence>
<comment type="caution">
    <text evidence="1">The sequence shown here is derived from an EMBL/GenBank/DDBJ whole genome shotgun (WGS) entry which is preliminary data.</text>
</comment>
<organism evidence="1 2">
    <name type="scientific">Lamprobacter modestohalophilus</name>
    <dbReference type="NCBI Taxonomy" id="1064514"/>
    <lineage>
        <taxon>Bacteria</taxon>
        <taxon>Pseudomonadati</taxon>
        <taxon>Pseudomonadota</taxon>
        <taxon>Gammaproteobacteria</taxon>
        <taxon>Chromatiales</taxon>
        <taxon>Chromatiaceae</taxon>
        <taxon>Lamprobacter</taxon>
    </lineage>
</organism>
<sequence length="261" mass="29579">MPQFESYLGIDYSGAQTPSSSLKGLRLYAATRTEPPAEIPPPPSPRKYWTRRGLAQYLVERLAEDRPTLVGIDHAFSFPLAYFEAHHLPLDWPAFLKDFQRHWPTDQDIYVDFVRYGDVGQGAQRAGNPRWRRLTEERAGTAKSVFHFDVQGQVAKSTHAGLPWLLSLRRQLGDRLHCWPFDGWEIPAGRSAVAEVYPALWKHAFPTECRTSDQHDAYAVAAWLRLADLDDSLQGFLSPSLTPSERALAEVEGWILGVVLR</sequence>
<reference evidence="1 2" key="1">
    <citation type="journal article" date="2020" name="Microorganisms">
        <title>Osmotic Adaptation and Compatible Solute Biosynthesis of Phototrophic Bacteria as Revealed from Genome Analyses.</title>
        <authorList>
            <person name="Imhoff J.F."/>
            <person name="Rahn T."/>
            <person name="Kunzel S."/>
            <person name="Keller A."/>
            <person name="Neulinger S.C."/>
        </authorList>
    </citation>
    <scope>NUCLEOTIDE SEQUENCE [LARGE SCALE GENOMIC DNA]</scope>
    <source>
        <strain evidence="1 2">DSM 25653</strain>
    </source>
</reference>
<evidence type="ECO:0008006" key="3">
    <source>
        <dbReference type="Google" id="ProtNLM"/>
    </source>
</evidence>
<dbReference type="EMBL" id="NRRY01000018">
    <property type="protein sequence ID" value="MBK1619121.1"/>
    <property type="molecule type" value="Genomic_DNA"/>
</dbReference>
<dbReference type="Proteomes" id="UP001138768">
    <property type="component" value="Unassembled WGS sequence"/>
</dbReference>
<gene>
    <name evidence="1" type="ORF">CKO42_11890</name>
</gene>
<evidence type="ECO:0000313" key="2">
    <source>
        <dbReference type="Proteomes" id="UP001138768"/>
    </source>
</evidence>
<dbReference type="AlphaFoldDB" id="A0A9X0W964"/>
<protein>
    <recommendedName>
        <fullName evidence="3">DUF429 domain-containing protein</fullName>
    </recommendedName>
</protein>